<reference evidence="2 3" key="1">
    <citation type="submission" date="2019-12" db="EMBL/GenBank/DDBJ databases">
        <authorList>
            <person name="Floudas D."/>
            <person name="Bentzer J."/>
            <person name="Ahren D."/>
            <person name="Johansson T."/>
            <person name="Persson P."/>
            <person name="Tunlid A."/>
        </authorList>
    </citation>
    <scope>NUCLEOTIDE SEQUENCE [LARGE SCALE GENOMIC DNA]</scope>
    <source>
        <strain evidence="2 3">CBS 102.39</strain>
    </source>
</reference>
<dbReference type="Proteomes" id="UP000521872">
    <property type="component" value="Unassembled WGS sequence"/>
</dbReference>
<gene>
    <name evidence="2" type="ORF">D9613_010375</name>
</gene>
<evidence type="ECO:0000259" key="1">
    <source>
        <dbReference type="Pfam" id="PF20179"/>
    </source>
</evidence>
<sequence>MNKICVRDVRFADIMAGANQRELHWAPERVMKAYKKLLTGHHAWGEEFMPDLMRGFASMQEILPMLDCVLRHVNEPLSMPMTIIYGLEKLHADEEWTRKRVLHIHVIGAAEKEMMTGQVFEEILHRLPHLTLCGPDLQQMVGHTCAAEIDMTTCRECFEKGCGRTHDFVPKTYHEFVAEGGEDPYEEPDLAAAFNSGMSQEDTESWRETLRCLVERRVPTLFTAYNEEEAKAEAAILREALAGTDMSLHPDLGQVRNPWGSLNSRTEPNKITGFYAVNGWLAGGFGFA</sequence>
<name>A0A8H4QF46_9AGAR</name>
<organism evidence="2 3">
    <name type="scientific">Agrocybe pediades</name>
    <dbReference type="NCBI Taxonomy" id="84607"/>
    <lineage>
        <taxon>Eukaryota</taxon>
        <taxon>Fungi</taxon>
        <taxon>Dikarya</taxon>
        <taxon>Basidiomycota</taxon>
        <taxon>Agaricomycotina</taxon>
        <taxon>Agaricomycetes</taxon>
        <taxon>Agaricomycetidae</taxon>
        <taxon>Agaricales</taxon>
        <taxon>Agaricineae</taxon>
        <taxon>Strophariaceae</taxon>
        <taxon>Agrocybe</taxon>
    </lineage>
</organism>
<dbReference type="AlphaFoldDB" id="A0A8H4QF46"/>
<dbReference type="Pfam" id="PF20179">
    <property type="entry name" value="MSS51_C"/>
    <property type="match status" value="1"/>
</dbReference>
<comment type="caution">
    <text evidence="2">The sequence shown here is derived from an EMBL/GenBank/DDBJ whole genome shotgun (WGS) entry which is preliminary data.</text>
</comment>
<dbReference type="EMBL" id="JAACJL010000059">
    <property type="protein sequence ID" value="KAF4609965.1"/>
    <property type="molecule type" value="Genomic_DNA"/>
</dbReference>
<keyword evidence="3" id="KW-1185">Reference proteome</keyword>
<evidence type="ECO:0000313" key="2">
    <source>
        <dbReference type="EMBL" id="KAF4609965.1"/>
    </source>
</evidence>
<dbReference type="PANTHER" id="PTHR28069:SF2">
    <property type="entry name" value="GH20023P"/>
    <property type="match status" value="1"/>
</dbReference>
<evidence type="ECO:0000313" key="3">
    <source>
        <dbReference type="Proteomes" id="UP000521872"/>
    </source>
</evidence>
<dbReference type="InterPro" id="IPR046824">
    <property type="entry name" value="Mss51-like_C"/>
</dbReference>
<accession>A0A8H4QF46</accession>
<dbReference type="PANTHER" id="PTHR28069">
    <property type="entry name" value="GH20023P"/>
    <property type="match status" value="1"/>
</dbReference>
<proteinExistence type="predicted"/>
<feature type="domain" description="Mitochondrial splicing suppressor 51-like C-terminal" evidence="1">
    <location>
        <begin position="80"/>
        <end position="267"/>
    </location>
</feature>
<protein>
    <recommendedName>
        <fullName evidence="1">Mitochondrial splicing suppressor 51-like C-terminal domain-containing protein</fullName>
    </recommendedName>
</protein>